<dbReference type="RefSeq" id="WP_379535019.1">
    <property type="nucleotide sequence ID" value="NZ_JBHSBI010000041.1"/>
</dbReference>
<accession>A0ABV8GQI3</accession>
<keyword evidence="2" id="KW-1185">Reference proteome</keyword>
<gene>
    <name evidence="1" type="ORF">ACFOY2_48875</name>
</gene>
<name>A0ABV8GQI3_9ACTN</name>
<dbReference type="EMBL" id="JBHSBI010000041">
    <property type="protein sequence ID" value="MFC4015203.1"/>
    <property type="molecule type" value="Genomic_DNA"/>
</dbReference>
<evidence type="ECO:0000313" key="2">
    <source>
        <dbReference type="Proteomes" id="UP001595851"/>
    </source>
</evidence>
<reference evidence="2" key="1">
    <citation type="journal article" date="2019" name="Int. J. Syst. Evol. Microbiol.">
        <title>The Global Catalogue of Microorganisms (GCM) 10K type strain sequencing project: providing services to taxonomists for standard genome sequencing and annotation.</title>
        <authorList>
            <consortium name="The Broad Institute Genomics Platform"/>
            <consortium name="The Broad Institute Genome Sequencing Center for Infectious Disease"/>
            <person name="Wu L."/>
            <person name="Ma J."/>
        </authorList>
    </citation>
    <scope>NUCLEOTIDE SEQUENCE [LARGE SCALE GENOMIC DNA]</scope>
    <source>
        <strain evidence="2">TBRC 1276</strain>
    </source>
</reference>
<dbReference type="Proteomes" id="UP001595851">
    <property type="component" value="Unassembled WGS sequence"/>
</dbReference>
<evidence type="ECO:0008006" key="3">
    <source>
        <dbReference type="Google" id="ProtNLM"/>
    </source>
</evidence>
<evidence type="ECO:0000313" key="1">
    <source>
        <dbReference type="EMBL" id="MFC4015203.1"/>
    </source>
</evidence>
<proteinExistence type="predicted"/>
<protein>
    <recommendedName>
        <fullName evidence="3">Lipoprotein</fullName>
    </recommendedName>
</protein>
<comment type="caution">
    <text evidence="1">The sequence shown here is derived from an EMBL/GenBank/DDBJ whole genome shotgun (WGS) entry which is preliminary data.</text>
</comment>
<dbReference type="InterPro" id="IPR038468">
    <property type="entry name" value="MmpS_C"/>
</dbReference>
<sequence length="183" mass="19273">MVNVEVDTARRRKRPLRGVTGRVAVIVLSGALALTACGSDKSGTAKDKEPVERHTVVLEAISDYGRPIAINYFGTATGPQGITTIGEEDKRDLSAESPWKVTLTVDGKDPWVHLSANGTGCIGRAIGGGSCDTGSIPDRDDIAGTGTTTCRITIDGKVVVEKSYTYPTIIPVTCLTPRSGQTQ</sequence>
<organism evidence="1 2">
    <name type="scientific">Nonomuraea purpurea</name>
    <dbReference type="NCBI Taxonomy" id="1849276"/>
    <lineage>
        <taxon>Bacteria</taxon>
        <taxon>Bacillati</taxon>
        <taxon>Actinomycetota</taxon>
        <taxon>Actinomycetes</taxon>
        <taxon>Streptosporangiales</taxon>
        <taxon>Streptosporangiaceae</taxon>
        <taxon>Nonomuraea</taxon>
    </lineage>
</organism>
<dbReference type="Gene3D" id="2.60.40.2880">
    <property type="entry name" value="MmpS1-5, C-terminal soluble domain"/>
    <property type="match status" value="1"/>
</dbReference>